<accession>A0A094J7E6</accession>
<keyword evidence="1" id="KW-0732">Signal</keyword>
<comment type="caution">
    <text evidence="2">The sequence shown here is derived from an EMBL/GenBank/DDBJ whole genome shotgun (WGS) entry which is preliminary data.</text>
</comment>
<dbReference type="OrthoDB" id="6708408at2"/>
<dbReference type="InterPro" id="IPR026387">
    <property type="entry name" value="OMP_w_GlyGly"/>
</dbReference>
<organism evidence="2 3">
    <name type="scientific">Pseudidiomarina atlantica</name>
    <dbReference type="NCBI Taxonomy" id="1517416"/>
    <lineage>
        <taxon>Bacteria</taxon>
        <taxon>Pseudomonadati</taxon>
        <taxon>Pseudomonadota</taxon>
        <taxon>Gammaproteobacteria</taxon>
        <taxon>Alteromonadales</taxon>
        <taxon>Idiomarinaceae</taxon>
        <taxon>Pseudidiomarina</taxon>
    </lineage>
</organism>
<evidence type="ECO:0000313" key="2">
    <source>
        <dbReference type="EMBL" id="KFZ28536.1"/>
    </source>
</evidence>
<name>A0A094J7E6_9GAMM</name>
<keyword evidence="3" id="KW-1185">Reference proteome</keyword>
<protein>
    <recommendedName>
        <fullName evidence="4">Outer membrane protein</fullName>
    </recommendedName>
</protein>
<evidence type="ECO:0008006" key="4">
    <source>
        <dbReference type="Google" id="ProtNLM"/>
    </source>
</evidence>
<dbReference type="NCBIfam" id="TIGR04219">
    <property type="entry name" value="OMP_w_GlyGly"/>
    <property type="match status" value="1"/>
</dbReference>
<evidence type="ECO:0000256" key="1">
    <source>
        <dbReference type="SAM" id="SignalP"/>
    </source>
</evidence>
<feature type="chain" id="PRO_5001904929" description="Outer membrane protein" evidence="1">
    <location>
        <begin position="22"/>
        <end position="249"/>
    </location>
</feature>
<dbReference type="STRING" id="1517416.IDAT_09525"/>
<feature type="signal peptide" evidence="1">
    <location>
        <begin position="1"/>
        <end position="21"/>
    </location>
</feature>
<dbReference type="EMBL" id="JPIN01000008">
    <property type="protein sequence ID" value="KFZ28536.1"/>
    <property type="molecule type" value="Genomic_DNA"/>
</dbReference>
<dbReference type="RefSeq" id="WP_034733111.1">
    <property type="nucleotide sequence ID" value="NZ_JPIN01000008.1"/>
</dbReference>
<dbReference type="eggNOG" id="COG3637">
    <property type="taxonomic scope" value="Bacteria"/>
</dbReference>
<reference evidence="2 3" key="1">
    <citation type="submission" date="2014-06" db="EMBL/GenBank/DDBJ databases">
        <title>Draft genome sequence of Idiomarina sp. MCCC 1A10513.</title>
        <authorList>
            <person name="Du J."/>
            <person name="Lai Q."/>
            <person name="Shao Z."/>
        </authorList>
    </citation>
    <scope>NUCLEOTIDE SEQUENCE [LARGE SCALE GENOMIC DNA]</scope>
    <source>
        <strain evidence="2 3">MCCC 1A10513</strain>
    </source>
</reference>
<dbReference type="AlphaFoldDB" id="A0A094J7E6"/>
<gene>
    <name evidence="2" type="ORF">IDAT_09525</name>
</gene>
<sequence length="249" mass="27858">MKKLSMTALLSAAAFIAPVSADTVFGVYTGAQIWQAETEGSFGSNSDNPNFAFSDEQQQSYYIALEHPIPLIPNAKVRYNQLRNDGSQVLTESFEFFGNSYAANTSLNYTADFSHTDYTLYYELFDNDLLTFDLGATAKRVEGVVELRNQNSLQAADTDGWIPTLYSQLRVGIPATQLTVFGVANAISIDDSKVEDYEFGIEYRPVENLAVDVNLQLGYRVFNIELDDLDEIYTDLEYSGPFLGIEFHF</sequence>
<dbReference type="Proteomes" id="UP000053718">
    <property type="component" value="Unassembled WGS sequence"/>
</dbReference>
<evidence type="ECO:0000313" key="3">
    <source>
        <dbReference type="Proteomes" id="UP000053718"/>
    </source>
</evidence>
<proteinExistence type="predicted"/>